<reference evidence="3" key="2">
    <citation type="submission" date="2020-12" db="UniProtKB">
        <authorList>
            <consortium name="WormBaseParasite"/>
        </authorList>
    </citation>
    <scope>IDENTIFICATION</scope>
</reference>
<dbReference type="InterPro" id="IPR036179">
    <property type="entry name" value="Ig-like_dom_sf"/>
</dbReference>
<reference evidence="1 2" key="1">
    <citation type="submission" date="2014-09" db="EMBL/GenBank/DDBJ databases">
        <authorList>
            <person name="Martin A.A."/>
        </authorList>
    </citation>
    <scope>NUCLEOTIDE SEQUENCE</scope>
    <source>
        <strain evidence="2">ED321</strain>
        <strain evidence="1">ED321 Heterogonic</strain>
    </source>
</reference>
<dbReference type="WBParaSite" id="SRAE_X000042800.1">
    <property type="protein sequence ID" value="SRAE_X000042800.1"/>
    <property type="gene ID" value="WBGene00265987"/>
</dbReference>
<dbReference type="SUPFAM" id="SSF48726">
    <property type="entry name" value="Immunoglobulin"/>
    <property type="match status" value="2"/>
</dbReference>
<dbReference type="Gene3D" id="2.60.40.10">
    <property type="entry name" value="Immunoglobulins"/>
    <property type="match status" value="2"/>
</dbReference>
<dbReference type="OrthoDB" id="5860541at2759"/>
<dbReference type="EMBL" id="LN609530">
    <property type="protein sequence ID" value="CEF71101.1"/>
    <property type="molecule type" value="Genomic_DNA"/>
</dbReference>
<keyword evidence="2" id="KW-1185">Reference proteome</keyword>
<dbReference type="AlphaFoldDB" id="A0A090LMY1"/>
<name>A0A090LMY1_STRRB</name>
<dbReference type="Proteomes" id="UP000035682">
    <property type="component" value="Unplaced"/>
</dbReference>
<dbReference type="CTD" id="36383481"/>
<evidence type="ECO:0000313" key="1">
    <source>
        <dbReference type="EMBL" id="CEF71101.1"/>
    </source>
</evidence>
<dbReference type="STRING" id="34506.A0A090LMY1"/>
<dbReference type="InterPro" id="IPR013783">
    <property type="entry name" value="Ig-like_fold"/>
</dbReference>
<accession>A0A090LMY1</accession>
<dbReference type="GeneID" id="36383481"/>
<protein>
    <submittedName>
        <fullName evidence="1 3">Immunoglobulin-like fold domain-containing protein</fullName>
    </submittedName>
</protein>
<dbReference type="WormBase" id="SRAE_X000042800">
    <property type="protein sequence ID" value="SRP06506"/>
    <property type="gene ID" value="WBGene00265987"/>
</dbReference>
<proteinExistence type="predicted"/>
<dbReference type="RefSeq" id="XP_024510297.1">
    <property type="nucleotide sequence ID" value="XM_024644771.1"/>
</dbReference>
<organism evidence="1">
    <name type="scientific">Strongyloides ratti</name>
    <name type="common">Parasitic roundworm</name>
    <dbReference type="NCBI Taxonomy" id="34506"/>
    <lineage>
        <taxon>Eukaryota</taxon>
        <taxon>Metazoa</taxon>
        <taxon>Ecdysozoa</taxon>
        <taxon>Nematoda</taxon>
        <taxon>Chromadorea</taxon>
        <taxon>Rhabditida</taxon>
        <taxon>Tylenchina</taxon>
        <taxon>Panagrolaimomorpha</taxon>
        <taxon>Strongyloidoidea</taxon>
        <taxon>Strongyloididae</taxon>
        <taxon>Strongyloides</taxon>
    </lineage>
</organism>
<evidence type="ECO:0000313" key="4">
    <source>
        <dbReference type="WormBase" id="SRAE_X000042800"/>
    </source>
</evidence>
<evidence type="ECO:0000313" key="3">
    <source>
        <dbReference type="WBParaSite" id="SRAE_X000042800.1"/>
    </source>
</evidence>
<sequence>MILLKVLRKTSKKYLIKKPICDDKITNFKLEKSKQIKKLPSNKTNIDNSFICETINKFEEQSGDKKIKYEQDSLDISNVKLTEECFNDEITTNKRQNKFKHDFSFLDKYKNVKNSLDQKKNFIEKNKIFDNEVSKNFVVDNECLKNEKITKTYQIHKCLEKVTKKVSLKSKIDEQFVNQDFSLVDKLSEKDKKLVNNDVNNLDKVCDINTKTAEFLKASNTSVCYSSNNIPKKRSIKNKSIEFDKEPCDKKISVKKEDSKLKIADIVEENYSTCKELSKNIIPSDEKKNLSKALKQNKILPCSKKKIISSNVTKSNKSLTKSITSKDVKIGNEKDIQNNKMKPNFVIKNQEYKLQCGSKMIIKQRLIANPEPIIAIKVNDQTLETNENVKIIIEKESTNYSIILLIEKLDTHLNGTFLFTASNVLGNDESIVKVNMNTNEIKRQIKTKISHIDSTEEKYVKEDEKLELLYFIKTDDLVEIQMLKNNLPLKDSNFNIEKKNEKYVVSVKFKKVSLSDGGEYICRTITKNGETNIKTLIYVDKNDVKEKSQMLMKDEVPKKKKSIPKAIKIPDKINSLYGEPSTKVSNVNITAEIEKNINFENTVNIILNQKRSISSYIKLKIPKP</sequence>
<evidence type="ECO:0000313" key="2">
    <source>
        <dbReference type="Proteomes" id="UP000035682"/>
    </source>
</evidence>
<gene>
    <name evidence="1 3 4" type="ORF">SRAE_X000042800</name>
</gene>